<keyword evidence="6" id="KW-0539">Nucleus</keyword>
<dbReference type="InterPro" id="IPR036864">
    <property type="entry name" value="Zn2-C6_fun-type_DNA-bd_sf"/>
</dbReference>
<evidence type="ECO:0000256" key="3">
    <source>
        <dbReference type="ARBA" id="ARBA00023015"/>
    </source>
</evidence>
<dbReference type="GO" id="GO:0001228">
    <property type="term" value="F:DNA-binding transcription activator activity, RNA polymerase II-specific"/>
    <property type="evidence" value="ECO:0007669"/>
    <property type="project" value="TreeGrafter"/>
</dbReference>
<keyword evidence="3" id="KW-0805">Transcription regulation</keyword>
<dbReference type="InterPro" id="IPR051430">
    <property type="entry name" value="Fungal_TF_Env_Response"/>
</dbReference>
<evidence type="ECO:0000256" key="1">
    <source>
        <dbReference type="ARBA" id="ARBA00022723"/>
    </source>
</evidence>
<feature type="compositionally biased region" description="Basic and acidic residues" evidence="7">
    <location>
        <begin position="1"/>
        <end position="34"/>
    </location>
</feature>
<dbReference type="InterPro" id="IPR001138">
    <property type="entry name" value="Zn2Cys6_DnaBD"/>
</dbReference>
<dbReference type="GO" id="GO:0006351">
    <property type="term" value="P:DNA-templated transcription"/>
    <property type="evidence" value="ECO:0007669"/>
    <property type="project" value="InterPro"/>
</dbReference>
<feature type="region of interest" description="Disordered" evidence="7">
    <location>
        <begin position="1"/>
        <end position="38"/>
    </location>
</feature>
<protein>
    <recommendedName>
        <fullName evidence="8">Zn(2)-C6 fungal-type domain-containing protein</fullName>
    </recommendedName>
</protein>
<dbReference type="Pfam" id="PF00172">
    <property type="entry name" value="Zn_clus"/>
    <property type="match status" value="1"/>
</dbReference>
<keyword evidence="10" id="KW-1185">Reference proteome</keyword>
<dbReference type="InterPro" id="IPR007219">
    <property type="entry name" value="XnlR_reg_dom"/>
</dbReference>
<accession>A0A9P4Q8T3</accession>
<dbReference type="GO" id="GO:0000978">
    <property type="term" value="F:RNA polymerase II cis-regulatory region sequence-specific DNA binding"/>
    <property type="evidence" value="ECO:0007669"/>
    <property type="project" value="TreeGrafter"/>
</dbReference>
<evidence type="ECO:0000256" key="6">
    <source>
        <dbReference type="ARBA" id="ARBA00023242"/>
    </source>
</evidence>
<dbReference type="SMART" id="SM00906">
    <property type="entry name" value="Fungal_trans"/>
    <property type="match status" value="1"/>
</dbReference>
<evidence type="ECO:0000259" key="8">
    <source>
        <dbReference type="PROSITE" id="PS50048"/>
    </source>
</evidence>
<proteinExistence type="predicted"/>
<feature type="compositionally biased region" description="Polar residues" evidence="7">
    <location>
        <begin position="99"/>
        <end position="108"/>
    </location>
</feature>
<dbReference type="SMART" id="SM00066">
    <property type="entry name" value="GAL4"/>
    <property type="match status" value="1"/>
</dbReference>
<name>A0A9P4Q8T3_9PEZI</name>
<dbReference type="PANTHER" id="PTHR31944:SF131">
    <property type="entry name" value="HEME-RESPONSIVE ZINC FINGER TRANSCRIPTION FACTOR HAP1"/>
    <property type="match status" value="1"/>
</dbReference>
<dbReference type="SUPFAM" id="SSF57701">
    <property type="entry name" value="Zn2/Cys6 DNA-binding domain"/>
    <property type="match status" value="1"/>
</dbReference>
<dbReference type="PANTHER" id="PTHR31944">
    <property type="entry name" value="HEME-RESPONSIVE ZINC FINGER TRANSCRIPTION FACTOR HAP1"/>
    <property type="match status" value="1"/>
</dbReference>
<evidence type="ECO:0000313" key="9">
    <source>
        <dbReference type="EMBL" id="KAF2721328.1"/>
    </source>
</evidence>
<evidence type="ECO:0000313" key="10">
    <source>
        <dbReference type="Proteomes" id="UP000799441"/>
    </source>
</evidence>
<evidence type="ECO:0000256" key="2">
    <source>
        <dbReference type="ARBA" id="ARBA00022833"/>
    </source>
</evidence>
<dbReference type="Gene3D" id="4.10.240.10">
    <property type="entry name" value="Zn(2)-C6 fungal-type DNA-binding domain"/>
    <property type="match status" value="1"/>
</dbReference>
<dbReference type="CDD" id="cd00067">
    <property type="entry name" value="GAL4"/>
    <property type="match status" value="1"/>
</dbReference>
<dbReference type="PROSITE" id="PS50048">
    <property type="entry name" value="ZN2_CY6_FUNGAL_2"/>
    <property type="match status" value="1"/>
</dbReference>
<keyword evidence="5" id="KW-0804">Transcription</keyword>
<dbReference type="GO" id="GO:0005634">
    <property type="term" value="C:nucleus"/>
    <property type="evidence" value="ECO:0007669"/>
    <property type="project" value="TreeGrafter"/>
</dbReference>
<dbReference type="GO" id="GO:0008270">
    <property type="term" value="F:zinc ion binding"/>
    <property type="evidence" value="ECO:0007669"/>
    <property type="project" value="InterPro"/>
</dbReference>
<comment type="caution">
    <text evidence="9">The sequence shown here is derived from an EMBL/GenBank/DDBJ whole genome shotgun (WGS) entry which is preliminary data.</text>
</comment>
<dbReference type="EMBL" id="MU003791">
    <property type="protein sequence ID" value="KAF2721328.1"/>
    <property type="molecule type" value="Genomic_DNA"/>
</dbReference>
<reference evidence="9" key="1">
    <citation type="journal article" date="2020" name="Stud. Mycol.">
        <title>101 Dothideomycetes genomes: a test case for predicting lifestyles and emergence of pathogens.</title>
        <authorList>
            <person name="Haridas S."/>
            <person name="Albert R."/>
            <person name="Binder M."/>
            <person name="Bloem J."/>
            <person name="Labutti K."/>
            <person name="Salamov A."/>
            <person name="Andreopoulos B."/>
            <person name="Baker S."/>
            <person name="Barry K."/>
            <person name="Bills G."/>
            <person name="Bluhm B."/>
            <person name="Cannon C."/>
            <person name="Castanera R."/>
            <person name="Culley D."/>
            <person name="Daum C."/>
            <person name="Ezra D."/>
            <person name="Gonzalez J."/>
            <person name="Henrissat B."/>
            <person name="Kuo A."/>
            <person name="Liang C."/>
            <person name="Lipzen A."/>
            <person name="Lutzoni F."/>
            <person name="Magnuson J."/>
            <person name="Mondo S."/>
            <person name="Nolan M."/>
            <person name="Ohm R."/>
            <person name="Pangilinan J."/>
            <person name="Park H.-J."/>
            <person name="Ramirez L."/>
            <person name="Alfaro M."/>
            <person name="Sun H."/>
            <person name="Tritt A."/>
            <person name="Yoshinaga Y."/>
            <person name="Zwiers L.-H."/>
            <person name="Turgeon B."/>
            <person name="Goodwin S."/>
            <person name="Spatafora J."/>
            <person name="Crous P."/>
            <person name="Grigoriev I."/>
        </authorList>
    </citation>
    <scope>NUCLEOTIDE SEQUENCE</scope>
    <source>
        <strain evidence="9">CBS 116435</strain>
    </source>
</reference>
<dbReference type="PROSITE" id="PS00463">
    <property type="entry name" value="ZN2_CY6_FUNGAL_1"/>
    <property type="match status" value="1"/>
</dbReference>
<gene>
    <name evidence="9" type="ORF">K431DRAFT_294368</name>
</gene>
<dbReference type="Pfam" id="PF04082">
    <property type="entry name" value="Fungal_trans"/>
    <property type="match status" value="1"/>
</dbReference>
<sequence>MAEKETLEDAPLKQHSTDERRQRASPDDHGTGPERRRRRKVLSCYDCRRRKLQCDRAQPACSRCTKSGNTANCFYMDDPHDVATGRDLDASHASPIEVPTSSHNTTSARPDGVPRPDPDLVSRLHWQERRIKQLESNLTSHRIGTGPPQTVRELPPTPASPALAETQTPAQDGNSIILRGRSFKTQFYGTTHPGAFVAHLPELATFTKDAFEQYPAFARIRNDMHTLEQHITYAGDEQRIYADDDLQRLLPLRTDADQQVQLYLDTFEPIYHLLHLPTFRKDYAEMWSDLANAKPHCVALVLLMIAAVQCVPAPSELLYHANSAVVREKAVTIIQACGSWLRGQSQKHVTVIDFQIRCILFLAREANVYKVKRTWTEAGNLLRFCMSAGLHRDPDSLRKPTTALDKELRRRIWAAVIEFDNQASFDRGMVSSNWSLQCDCPPPHNLNDESLDPNSEQLPTTRPRDEFTNGAYLAIAGETITLRSSLNTFLNNIRHTLSFEDIKYYSDELDAHIRNVPDWTGPGAEISKSLLKLRLHQYLLPLHERQARFSSSAAARNFSRMALLTSATSILTIHKSLASKNIFALELLCQDQLRAAFSVCDLQIHWDKGSNDAIIADIVARHSFKMMEDAIELLVERVTHWGRMQRHLWVVLAMYGLMRSREDPRNRAQYMREAVERISEPYYKILACQRESINSSSAGPTPSNSKFLLQTAHNEFTASTPGLNGSGNLNAPGGLNTAYDGDKAMVLNDPWLMNLDEIASWTLNDWSFDPITFRVEL</sequence>
<organism evidence="9 10">
    <name type="scientific">Polychaeton citri CBS 116435</name>
    <dbReference type="NCBI Taxonomy" id="1314669"/>
    <lineage>
        <taxon>Eukaryota</taxon>
        <taxon>Fungi</taxon>
        <taxon>Dikarya</taxon>
        <taxon>Ascomycota</taxon>
        <taxon>Pezizomycotina</taxon>
        <taxon>Dothideomycetes</taxon>
        <taxon>Dothideomycetidae</taxon>
        <taxon>Capnodiales</taxon>
        <taxon>Capnodiaceae</taxon>
        <taxon>Polychaeton</taxon>
    </lineage>
</organism>
<dbReference type="CDD" id="cd12148">
    <property type="entry name" value="fungal_TF_MHR"/>
    <property type="match status" value="1"/>
</dbReference>
<dbReference type="Proteomes" id="UP000799441">
    <property type="component" value="Unassembled WGS sequence"/>
</dbReference>
<feature type="region of interest" description="Disordered" evidence="7">
    <location>
        <begin position="92"/>
        <end position="118"/>
    </location>
</feature>
<evidence type="ECO:0000256" key="7">
    <source>
        <dbReference type="SAM" id="MobiDB-lite"/>
    </source>
</evidence>
<feature type="domain" description="Zn(2)-C6 fungal-type" evidence="8">
    <location>
        <begin position="43"/>
        <end position="75"/>
    </location>
</feature>
<dbReference type="AlphaFoldDB" id="A0A9P4Q8T3"/>
<evidence type="ECO:0000256" key="5">
    <source>
        <dbReference type="ARBA" id="ARBA00023163"/>
    </source>
</evidence>
<keyword evidence="4" id="KW-0238">DNA-binding</keyword>
<dbReference type="OrthoDB" id="4236860at2759"/>
<evidence type="ECO:0000256" key="4">
    <source>
        <dbReference type="ARBA" id="ARBA00023125"/>
    </source>
</evidence>
<keyword evidence="1" id="KW-0479">Metal-binding</keyword>
<keyword evidence="2" id="KW-0862">Zinc</keyword>